<feature type="domain" description="Ketoreductase" evidence="2">
    <location>
        <begin position="211"/>
        <end position="392"/>
    </location>
</feature>
<gene>
    <name evidence="3" type="primary">fabG</name>
    <name evidence="3" type="ORF">GB2207_01087</name>
</gene>
<evidence type="ECO:0000313" key="4">
    <source>
        <dbReference type="Proteomes" id="UP000005555"/>
    </source>
</evidence>
<proteinExistence type="inferred from homology"/>
<dbReference type="STRING" id="314287.GB2207_01087"/>
<dbReference type="EMBL" id="AAPI01000002">
    <property type="protein sequence ID" value="EAS47355.1"/>
    <property type="molecule type" value="Genomic_DNA"/>
</dbReference>
<accession>Q1YTY2</accession>
<dbReference type="FunFam" id="3.40.50.720:FF:000338">
    <property type="entry name" value="3-oxoacyl-ACP reductase FabG"/>
    <property type="match status" value="1"/>
</dbReference>
<evidence type="ECO:0000313" key="3">
    <source>
        <dbReference type="EMBL" id="EAS47355.1"/>
    </source>
</evidence>
<dbReference type="InterPro" id="IPR057326">
    <property type="entry name" value="KR_dom"/>
</dbReference>
<dbReference type="AlphaFoldDB" id="Q1YTY2"/>
<protein>
    <submittedName>
        <fullName evidence="3">3-ketoacyl-(Acyl-carrier-protein) reductase</fullName>
        <ecNumber evidence="3">1.1.1.100</ecNumber>
    </submittedName>
</protein>
<organism evidence="3 4">
    <name type="scientific">gamma proteobacterium HTCC2207</name>
    <dbReference type="NCBI Taxonomy" id="314287"/>
    <lineage>
        <taxon>Bacteria</taxon>
        <taxon>Pseudomonadati</taxon>
        <taxon>Pseudomonadota</taxon>
        <taxon>Gammaproteobacteria</taxon>
        <taxon>Cellvibrionales</taxon>
        <taxon>Porticoccaceae</taxon>
        <taxon>SAR92 clade</taxon>
    </lineage>
</organism>
<keyword evidence="4" id="KW-1185">Reference proteome</keyword>
<dbReference type="EC" id="1.1.1.100" evidence="3"/>
<dbReference type="InterPro" id="IPR036291">
    <property type="entry name" value="NAD(P)-bd_dom_sf"/>
</dbReference>
<dbReference type="PANTHER" id="PTHR42760">
    <property type="entry name" value="SHORT-CHAIN DEHYDROGENASES/REDUCTASES FAMILY MEMBER"/>
    <property type="match status" value="1"/>
</dbReference>
<evidence type="ECO:0000256" key="1">
    <source>
        <dbReference type="ARBA" id="ARBA00006484"/>
    </source>
</evidence>
<dbReference type="SMART" id="SM00822">
    <property type="entry name" value="PKS_KR"/>
    <property type="match status" value="1"/>
</dbReference>
<dbReference type="OrthoDB" id="9804774at2"/>
<comment type="caution">
    <text evidence="3">The sequence shown here is derived from an EMBL/GenBank/DDBJ whole genome shotgun (WGS) entry which is preliminary data.</text>
</comment>
<sequence>MSDTYLELANSALGKKLFSAMGLPEPVALVRENPEKPHHLSGKVLLGASLGSLFGGSIEGFLKDTAIEISGPLVTEKLVTEKRHLIYDASGIATAEQSAELYEFFHQQVKSLAHCGRVIVIGLKPSAADSLEQGAVQRGLHGFVKSLAKEIGRNGSTANLLMVDKGGDAAIEAPIRFLLSAGSAFMNAQILTASAPVAPMEANWQQPLQGKILVVTGVARGIGLAIAEVLARDGAQVIGVDVPQAEAELRSAMERLGGLALPLDITSEGAATILRDFCSARTSSLHGIIHNAGVTRDKMLSRMTDQQWNMLMQVNLGSVQRINAALLDTELLDNGGKIVGVASISGIAGNIGQTNYGFSKSAVIGMVETMAESCGARGITINAVAPGFIETQMTAAIPFFTRQMGRRLSSLGQGGLPIDVAEVIGFFVSPQAAGVNGNVVRVCGQSILGA</sequence>
<name>Q1YTY2_9GAMM</name>
<dbReference type="Proteomes" id="UP000005555">
    <property type="component" value="Unassembled WGS sequence"/>
</dbReference>
<reference evidence="3 4" key="1">
    <citation type="submission" date="2006-03" db="EMBL/GenBank/DDBJ databases">
        <authorList>
            <person name="Giovannoni S.J."/>
            <person name="Cho J.-C."/>
            <person name="Ferriera S."/>
            <person name="Johnson J."/>
            <person name="Kravitz S."/>
            <person name="Halpern A."/>
            <person name="Remington K."/>
            <person name="Beeson K."/>
            <person name="Tran B."/>
            <person name="Rogers Y.-H."/>
            <person name="Friedman R."/>
            <person name="Venter J.C."/>
        </authorList>
    </citation>
    <scope>NUCLEOTIDE SEQUENCE [LARGE SCALE GENOMIC DNA]</scope>
    <source>
        <strain evidence="3 4">HTCC2207</strain>
    </source>
</reference>
<dbReference type="SUPFAM" id="SSF51735">
    <property type="entry name" value="NAD(P)-binding Rossmann-fold domains"/>
    <property type="match status" value="1"/>
</dbReference>
<dbReference type="GO" id="GO:0004316">
    <property type="term" value="F:3-oxoacyl-[acyl-carrier-protein] reductase (NADPH) activity"/>
    <property type="evidence" value="ECO:0007669"/>
    <property type="project" value="UniProtKB-EC"/>
</dbReference>
<dbReference type="PANTHER" id="PTHR42760:SF78">
    <property type="entry name" value="3-OXOACYL-[ACYL-CARRIER-PROTEIN] REDUCTASE [NADH]"/>
    <property type="match status" value="1"/>
</dbReference>
<comment type="similarity">
    <text evidence="1">Belongs to the short-chain dehydrogenases/reductases (SDR) family.</text>
</comment>
<dbReference type="Gene3D" id="3.40.50.720">
    <property type="entry name" value="NAD(P)-binding Rossmann-like Domain"/>
    <property type="match status" value="2"/>
</dbReference>
<dbReference type="HOGENOM" id="CLU_047208_0_0_6"/>
<evidence type="ECO:0000259" key="2">
    <source>
        <dbReference type="SMART" id="SM00822"/>
    </source>
</evidence>
<dbReference type="PRINTS" id="PR00081">
    <property type="entry name" value="GDHRDH"/>
</dbReference>
<keyword evidence="3" id="KW-0560">Oxidoreductase</keyword>
<dbReference type="NCBIfam" id="NF006110">
    <property type="entry name" value="PRK08261.1"/>
    <property type="match status" value="1"/>
</dbReference>
<dbReference type="eggNOG" id="COG1028">
    <property type="taxonomic scope" value="Bacteria"/>
</dbReference>
<dbReference type="InterPro" id="IPR002347">
    <property type="entry name" value="SDR_fam"/>
</dbReference>
<dbReference type="Pfam" id="PF13561">
    <property type="entry name" value="adh_short_C2"/>
    <property type="match status" value="1"/>
</dbReference>